<feature type="compositionally biased region" description="Basic and acidic residues" evidence="2">
    <location>
        <begin position="84"/>
        <end position="94"/>
    </location>
</feature>
<evidence type="ECO:0000313" key="3">
    <source>
        <dbReference type="EMBL" id="EPT30814.1"/>
    </source>
</evidence>
<feature type="coiled-coil region" evidence="1">
    <location>
        <begin position="870"/>
        <end position="1084"/>
    </location>
</feature>
<dbReference type="KEGG" id="tgo:TGME49_239050"/>
<feature type="compositionally biased region" description="Basic and acidic residues" evidence="2">
    <location>
        <begin position="446"/>
        <end position="465"/>
    </location>
</feature>
<keyword evidence="1" id="KW-0175">Coiled coil</keyword>
<feature type="compositionally biased region" description="Basic and acidic residues" evidence="2">
    <location>
        <begin position="334"/>
        <end position="364"/>
    </location>
</feature>
<feature type="compositionally biased region" description="Acidic residues" evidence="2">
    <location>
        <begin position="613"/>
        <end position="636"/>
    </location>
</feature>
<feature type="compositionally biased region" description="Acidic residues" evidence="2">
    <location>
        <begin position="95"/>
        <end position="114"/>
    </location>
</feature>
<feature type="compositionally biased region" description="Low complexity" evidence="2">
    <location>
        <begin position="851"/>
        <end position="861"/>
    </location>
</feature>
<dbReference type="OrthoDB" id="333058at2759"/>
<feature type="region of interest" description="Disordered" evidence="2">
    <location>
        <begin position="837"/>
        <end position="864"/>
    </location>
</feature>
<feature type="region of interest" description="Disordered" evidence="2">
    <location>
        <begin position="334"/>
        <end position="366"/>
    </location>
</feature>
<evidence type="ECO:0000256" key="1">
    <source>
        <dbReference type="SAM" id="Coils"/>
    </source>
</evidence>
<gene>
    <name evidence="3" type="ORF">TGME49_239050</name>
</gene>
<feature type="region of interest" description="Disordered" evidence="2">
    <location>
        <begin position="390"/>
        <end position="465"/>
    </location>
</feature>
<accession>A0A125YQ98</accession>
<proteinExistence type="predicted"/>
<dbReference type="AlphaFoldDB" id="A0A125YQ98"/>
<organism evidence="3 4">
    <name type="scientific">Toxoplasma gondii (strain ATCC 50611 / Me49)</name>
    <dbReference type="NCBI Taxonomy" id="508771"/>
    <lineage>
        <taxon>Eukaryota</taxon>
        <taxon>Sar</taxon>
        <taxon>Alveolata</taxon>
        <taxon>Apicomplexa</taxon>
        <taxon>Conoidasida</taxon>
        <taxon>Coccidia</taxon>
        <taxon>Eucoccidiorida</taxon>
        <taxon>Eimeriorina</taxon>
        <taxon>Sarcocystidae</taxon>
        <taxon>Toxoplasma</taxon>
    </lineage>
</organism>
<evidence type="ECO:0000256" key="2">
    <source>
        <dbReference type="SAM" id="MobiDB-lite"/>
    </source>
</evidence>
<dbReference type="GeneID" id="7901168"/>
<evidence type="ECO:0000313" key="4">
    <source>
        <dbReference type="Proteomes" id="UP000001529"/>
    </source>
</evidence>
<feature type="compositionally biased region" description="Basic and acidic residues" evidence="2">
    <location>
        <begin position="45"/>
        <end position="57"/>
    </location>
</feature>
<dbReference type="EMBL" id="CM002040">
    <property type="protein sequence ID" value="EPT30814.1"/>
    <property type="molecule type" value="Genomic_DNA"/>
</dbReference>
<dbReference type="VEuPathDB" id="ToxoDB:TGME49_239050"/>
<feature type="compositionally biased region" description="Basic residues" evidence="2">
    <location>
        <begin position="580"/>
        <end position="593"/>
    </location>
</feature>
<feature type="region of interest" description="Disordered" evidence="2">
    <location>
        <begin position="1"/>
        <end position="58"/>
    </location>
</feature>
<name>A0A125YQ98_TOXGM</name>
<keyword evidence="4" id="KW-1185">Reference proteome</keyword>
<feature type="region of interest" description="Disordered" evidence="2">
    <location>
        <begin position="560"/>
        <end position="649"/>
    </location>
</feature>
<feature type="region of interest" description="Disordered" evidence="2">
    <location>
        <begin position="667"/>
        <end position="700"/>
    </location>
</feature>
<feature type="region of interest" description="Disordered" evidence="2">
    <location>
        <begin position="72"/>
        <end position="154"/>
    </location>
</feature>
<feature type="compositionally biased region" description="Basic and acidic residues" evidence="2">
    <location>
        <begin position="667"/>
        <end position="696"/>
    </location>
</feature>
<dbReference type="Proteomes" id="UP000001529">
    <property type="component" value="Chromosome VI"/>
</dbReference>
<feature type="compositionally biased region" description="Basic and acidic residues" evidence="2">
    <location>
        <begin position="131"/>
        <end position="141"/>
    </location>
</feature>
<dbReference type="RefSeq" id="XP_002366555.1">
    <property type="nucleotide sequence ID" value="XM_002366514.2"/>
</dbReference>
<dbReference type="EMBL" id="KE138826">
    <property type="protein sequence ID" value="EPT30814.1"/>
    <property type="molecule type" value="Genomic_DNA"/>
</dbReference>
<sequence>MPSRGGAYSTPPLSFVPQPPEPLGNSGTLFYRPGPAPVSCRTSHRHTEVKALSREAGNRSCLRLRARALWEEDAAGSPPCATAEDARKRVHQTEAETEEDREGEEGEEEGEEGEGEKGRRDTTRVSSFNKSSRETAGHPRNEDDENGKLKFPLGPCLLRSRHDLPASRADSYSSVCTPGPHAGTGADFLCRYSPKNDAGFSPFPPQLIQSSAVLPSSSACSSSACSSSACSSSSSSSASSSSSSCSGEGPHSQAADEFVAFQRVRLQLLSLQYTEKFDPVNTRLVDRLLQDVVKAVENFQVLMKKFKDLQSQLLKEREAAALVELARIRSEEEAKKAQERLRDVERAHEEREEKWRREKRDKQQTAETLRGLLAQAREQVLKTEEKLKKQEEQNRHLKRMQGTSRSPSLPRRSPSGRLAPLRSGRRPLSPPDSRGATEVQSTHSSPRREEREDREEGREERDECLSDQVRHYRQLVESLREQLEAERRRGRAARDAEAGVHPLEREAFWEEQLRQKEEECRVVRARVDSLSALCRELERRAGGVDPSTALCSEAREGKRLVEAAPDDSSESSAAAQFPAPKKRGEKKREKPRGRTWTPRSLSRKGDEVPSSGDSEEEREGEEEREEEGEEEGEEEVEGWKASTNAEEDFVEEMENDVADLVAELEHLQRRRREDAKELSGGRRAATREETRQAQDRAEEELADLSARVKQLEEQLAEEKRRRAALEAELDAVRRDHGEAGEVQKDEVSRSHWEHTIGLLEKERSRSLQKDALIQQLETALTEVKDEVRGIVERKEALEEALEAKQKRASEMEEKAQTLERRVQELETAFLKLEAQPCPATSPASCPPRPPSSSSSSSSSSPEEGLLHVQIADRDAQVSELEQQVARLSQLLAAVEQNRGEELQVLTEQLAASRNKVKDLESAATGKEKTEALWRGYQLQQLREELFLSDREKDSLHRELAVKEEAEAALQELVKIREEEKTRLLADFAKSRQAASAEREALTTRAEEMERHLQELRVERDLLQQRTAVLQSDLETLGRLSEENSCLADEMQCMQRRRDELEEQLRLQRMAHEQVVKELQELQKRHEHTMALCSQLTLERSEAVEASEAQRRRTVELESELSLMAERQQQILQDLATTQRAQKRAEEDYFLLLQKMEDLTEQIASAPADKMPSPSASALTTTV</sequence>
<feature type="coiled-coil region" evidence="1">
    <location>
        <begin position="773"/>
        <end position="835"/>
    </location>
</feature>
<feature type="compositionally biased region" description="Low complexity" evidence="2">
    <location>
        <begin position="404"/>
        <end position="422"/>
    </location>
</feature>
<protein>
    <submittedName>
        <fullName evidence="3">Uncharacterized protein</fullName>
    </submittedName>
</protein>
<feature type="coiled-coil region" evidence="1">
    <location>
        <begin position="469"/>
        <end position="540"/>
    </location>
</feature>
<reference evidence="3" key="1">
    <citation type="submission" date="2013-04" db="EMBL/GenBank/DDBJ databases">
        <authorList>
            <person name="Sibley D."/>
            <person name="Venepally P."/>
            <person name="Karamycheva S."/>
            <person name="Hadjithomas M."/>
            <person name="Khan A."/>
            <person name="Brunk B."/>
            <person name="Roos D."/>
            <person name="Caler E."/>
            <person name="Lorenzi H."/>
        </authorList>
    </citation>
    <scope>NUCLEOTIDE SEQUENCE [LARGE SCALE GENOMIC DNA]</scope>
    <source>
        <strain evidence="3">ME49</strain>
    </source>
</reference>